<dbReference type="UniPathway" id="UPA00253">
    <property type="reaction ID" value="UER00332"/>
</dbReference>
<dbReference type="PANTHER" id="PTHR39321">
    <property type="entry name" value="NICOTINATE-NUCLEOTIDE ADENYLYLTRANSFERASE-RELATED"/>
    <property type="match status" value="1"/>
</dbReference>
<keyword evidence="7 10" id="KW-0067">ATP-binding</keyword>
<keyword evidence="4 10" id="KW-0808">Transferase</keyword>
<protein>
    <recommendedName>
        <fullName evidence="10">Probable nicotinate-nucleotide adenylyltransferase</fullName>
        <ecNumber evidence="10">2.7.7.18</ecNumber>
    </recommendedName>
    <alternativeName>
        <fullName evidence="10">Deamido-NAD(+) diphosphorylase</fullName>
    </alternativeName>
    <alternativeName>
        <fullName evidence="10">Deamido-NAD(+) pyrophosphorylase</fullName>
    </alternativeName>
    <alternativeName>
        <fullName evidence="10">Nicotinate mononucleotide adenylyltransferase</fullName>
        <shortName evidence="10">NaMN adenylyltransferase</shortName>
    </alternativeName>
</protein>
<dbReference type="InterPro" id="IPR014729">
    <property type="entry name" value="Rossmann-like_a/b/a_fold"/>
</dbReference>
<dbReference type="EC" id="2.7.7.18" evidence="10"/>
<evidence type="ECO:0000256" key="10">
    <source>
        <dbReference type="HAMAP-Rule" id="MF_00244"/>
    </source>
</evidence>
<name>C6LC73_9FIRM</name>
<evidence type="ECO:0000256" key="3">
    <source>
        <dbReference type="ARBA" id="ARBA00022642"/>
    </source>
</evidence>
<dbReference type="GO" id="GO:0004515">
    <property type="term" value="F:nicotinate-nucleotide adenylyltransferase activity"/>
    <property type="evidence" value="ECO:0007669"/>
    <property type="project" value="UniProtKB-UniRule"/>
</dbReference>
<dbReference type="RefSeq" id="WP_006861015.1">
    <property type="nucleotide sequence ID" value="NZ_ACCL02000005.1"/>
</dbReference>
<feature type="domain" description="Cytidyltransferase-like" evidence="11">
    <location>
        <begin position="8"/>
        <end position="176"/>
    </location>
</feature>
<dbReference type="STRING" id="168384.SAMN05660368_00229"/>
<dbReference type="GO" id="GO:0009435">
    <property type="term" value="P:NAD+ biosynthetic process"/>
    <property type="evidence" value="ECO:0007669"/>
    <property type="project" value="UniProtKB-UniRule"/>
</dbReference>
<comment type="function">
    <text evidence="1 10">Catalyzes the reversible adenylation of nicotinate mononucleotide (NaMN) to nicotinic acid adenine dinucleotide (NaAD).</text>
</comment>
<comment type="caution">
    <text evidence="12">The sequence shown here is derived from an EMBL/GenBank/DDBJ whole genome shotgun (WGS) entry which is preliminary data.</text>
</comment>
<evidence type="ECO:0000256" key="9">
    <source>
        <dbReference type="ARBA" id="ARBA00048721"/>
    </source>
</evidence>
<evidence type="ECO:0000256" key="5">
    <source>
        <dbReference type="ARBA" id="ARBA00022695"/>
    </source>
</evidence>
<dbReference type="Gene3D" id="3.40.50.620">
    <property type="entry name" value="HUPs"/>
    <property type="match status" value="1"/>
</dbReference>
<dbReference type="Proteomes" id="UP000005561">
    <property type="component" value="Unassembled WGS sequence"/>
</dbReference>
<evidence type="ECO:0000313" key="13">
    <source>
        <dbReference type="Proteomes" id="UP000005561"/>
    </source>
</evidence>
<keyword evidence="13" id="KW-1185">Reference proteome</keyword>
<dbReference type="OrthoDB" id="5295945at2"/>
<keyword evidence="5 10" id="KW-0548">Nucleotidyltransferase</keyword>
<reference evidence="12" key="1">
    <citation type="submission" date="2009-07" db="EMBL/GenBank/DDBJ databases">
        <authorList>
            <person name="Weinstock G."/>
            <person name="Sodergren E."/>
            <person name="Clifton S."/>
            <person name="Fulton L."/>
            <person name="Fulton B."/>
            <person name="Courtney L."/>
            <person name="Fronick C."/>
            <person name="Harrison M."/>
            <person name="Strong C."/>
            <person name="Farmer C."/>
            <person name="Delahaunty K."/>
            <person name="Markovic C."/>
            <person name="Hall O."/>
            <person name="Minx P."/>
            <person name="Tomlinson C."/>
            <person name="Mitreva M."/>
            <person name="Nelson J."/>
            <person name="Hou S."/>
            <person name="Wollam A."/>
            <person name="Pepin K.H."/>
            <person name="Johnson M."/>
            <person name="Bhonagiri V."/>
            <person name="Nash W.E."/>
            <person name="Warren W."/>
            <person name="Chinwalla A."/>
            <person name="Mardis E.R."/>
            <person name="Wilson R.K."/>
        </authorList>
    </citation>
    <scope>NUCLEOTIDE SEQUENCE [LARGE SCALE GENOMIC DNA]</scope>
    <source>
        <strain evidence="12">DSM 14469</strain>
    </source>
</reference>
<evidence type="ECO:0000259" key="11">
    <source>
        <dbReference type="Pfam" id="PF01467"/>
    </source>
</evidence>
<accession>C6LC73</accession>
<evidence type="ECO:0000313" key="12">
    <source>
        <dbReference type="EMBL" id="EET61537.1"/>
    </source>
</evidence>
<dbReference type="InterPro" id="IPR005248">
    <property type="entry name" value="NadD/NMNAT"/>
</dbReference>
<comment type="similarity">
    <text evidence="10">Belongs to the NadD family.</text>
</comment>
<dbReference type="InterPro" id="IPR004821">
    <property type="entry name" value="Cyt_trans-like"/>
</dbReference>
<organism evidence="12 13">
    <name type="scientific">Marvinbryantia formatexigens DSM 14469</name>
    <dbReference type="NCBI Taxonomy" id="478749"/>
    <lineage>
        <taxon>Bacteria</taxon>
        <taxon>Bacillati</taxon>
        <taxon>Bacillota</taxon>
        <taxon>Clostridia</taxon>
        <taxon>Lachnospirales</taxon>
        <taxon>Lachnospiraceae</taxon>
        <taxon>Marvinbryantia</taxon>
    </lineage>
</organism>
<keyword evidence="3 10" id="KW-0662">Pyridine nucleotide biosynthesis</keyword>
<evidence type="ECO:0000256" key="8">
    <source>
        <dbReference type="ARBA" id="ARBA00023027"/>
    </source>
</evidence>
<evidence type="ECO:0000256" key="4">
    <source>
        <dbReference type="ARBA" id="ARBA00022679"/>
    </source>
</evidence>
<dbReference type="CDD" id="cd02165">
    <property type="entry name" value="NMNAT"/>
    <property type="match status" value="1"/>
</dbReference>
<evidence type="ECO:0000256" key="6">
    <source>
        <dbReference type="ARBA" id="ARBA00022741"/>
    </source>
</evidence>
<dbReference type="Pfam" id="PF01467">
    <property type="entry name" value="CTP_transf_like"/>
    <property type="match status" value="1"/>
</dbReference>
<dbReference type="GO" id="GO:0005524">
    <property type="term" value="F:ATP binding"/>
    <property type="evidence" value="ECO:0007669"/>
    <property type="project" value="UniProtKB-KW"/>
</dbReference>
<comment type="pathway">
    <text evidence="2 10">Cofactor biosynthesis; NAD(+) biosynthesis; deamido-NAD(+) from nicotinate D-ribonucleotide: step 1/1.</text>
</comment>
<keyword evidence="8 10" id="KW-0520">NAD</keyword>
<gene>
    <name evidence="10 12" type="primary">nadD</name>
    <name evidence="12" type="ORF">BRYFOR_06220</name>
</gene>
<comment type="catalytic activity">
    <reaction evidence="9 10">
        <text>nicotinate beta-D-ribonucleotide + ATP + H(+) = deamido-NAD(+) + diphosphate</text>
        <dbReference type="Rhea" id="RHEA:22860"/>
        <dbReference type="ChEBI" id="CHEBI:15378"/>
        <dbReference type="ChEBI" id="CHEBI:30616"/>
        <dbReference type="ChEBI" id="CHEBI:33019"/>
        <dbReference type="ChEBI" id="CHEBI:57502"/>
        <dbReference type="ChEBI" id="CHEBI:58437"/>
        <dbReference type="EC" id="2.7.7.18"/>
    </reaction>
</comment>
<dbReference type="NCBIfam" id="TIGR00125">
    <property type="entry name" value="cyt_tran_rel"/>
    <property type="match status" value="1"/>
</dbReference>
<dbReference type="eggNOG" id="COG1057">
    <property type="taxonomic scope" value="Bacteria"/>
</dbReference>
<dbReference type="EMBL" id="ACCL02000005">
    <property type="protein sequence ID" value="EET61537.1"/>
    <property type="molecule type" value="Genomic_DNA"/>
</dbReference>
<evidence type="ECO:0000256" key="2">
    <source>
        <dbReference type="ARBA" id="ARBA00005019"/>
    </source>
</evidence>
<evidence type="ECO:0000256" key="1">
    <source>
        <dbReference type="ARBA" id="ARBA00002324"/>
    </source>
</evidence>
<proteinExistence type="inferred from homology"/>
<dbReference type="NCBIfam" id="TIGR00482">
    <property type="entry name" value="nicotinate (nicotinamide) nucleotide adenylyltransferase"/>
    <property type="match status" value="1"/>
</dbReference>
<sequence length="210" mass="24033">MEKRRVGIMGGTFDPVHVGHLILGERAYEQFQLENVLFMPSGNPPHKPDRRGRAALLERIEMVRLAIAGNPHFTLSLAEAHEEGYTYTRETLERLCAEHPDTEYYFIMGADSLFSFENWKNPERIAQLATLVVATRDHVNETELELTAERLEKLYGAKIRVLSTPNLDISSQMLREWIAEGKSARYYVPDAVLRYIHDTKLYQQGADGNV</sequence>
<dbReference type="HAMAP" id="MF_00244">
    <property type="entry name" value="NaMN_adenylyltr"/>
    <property type="match status" value="1"/>
</dbReference>
<dbReference type="PANTHER" id="PTHR39321:SF3">
    <property type="entry name" value="PHOSPHOPANTETHEINE ADENYLYLTRANSFERASE"/>
    <property type="match status" value="1"/>
</dbReference>
<evidence type="ECO:0000256" key="7">
    <source>
        <dbReference type="ARBA" id="ARBA00022840"/>
    </source>
</evidence>
<dbReference type="AlphaFoldDB" id="C6LC73"/>
<dbReference type="NCBIfam" id="NF000840">
    <property type="entry name" value="PRK00071.1-3"/>
    <property type="match status" value="1"/>
</dbReference>
<dbReference type="SUPFAM" id="SSF52374">
    <property type="entry name" value="Nucleotidylyl transferase"/>
    <property type="match status" value="1"/>
</dbReference>
<keyword evidence="6 10" id="KW-0547">Nucleotide-binding</keyword>